<dbReference type="EMBL" id="MTEI01000029">
    <property type="protein sequence ID" value="OQW85926.1"/>
    <property type="molecule type" value="Genomic_DNA"/>
</dbReference>
<protein>
    <recommendedName>
        <fullName evidence="1">DUF2779 domain-containing protein</fullName>
    </recommendedName>
</protein>
<organism evidence="2 3">
    <name type="scientific">Rhodoferax ferrireducens</name>
    <dbReference type="NCBI Taxonomy" id="192843"/>
    <lineage>
        <taxon>Bacteria</taxon>
        <taxon>Pseudomonadati</taxon>
        <taxon>Pseudomonadota</taxon>
        <taxon>Betaproteobacteria</taxon>
        <taxon>Burkholderiales</taxon>
        <taxon>Comamonadaceae</taxon>
        <taxon>Rhodoferax</taxon>
    </lineage>
</organism>
<evidence type="ECO:0000259" key="1">
    <source>
        <dbReference type="Pfam" id="PF11074"/>
    </source>
</evidence>
<comment type="caution">
    <text evidence="2">The sequence shown here is derived from an EMBL/GenBank/DDBJ whole genome shotgun (WGS) entry which is preliminary data.</text>
</comment>
<dbReference type="AlphaFoldDB" id="A0A1W9KP32"/>
<gene>
    <name evidence="2" type="ORF">BWK72_19805</name>
</gene>
<dbReference type="Proteomes" id="UP000192505">
    <property type="component" value="Unassembled WGS sequence"/>
</dbReference>
<feature type="domain" description="DUF2779" evidence="1">
    <location>
        <begin position="378"/>
        <end position="516"/>
    </location>
</feature>
<evidence type="ECO:0000313" key="2">
    <source>
        <dbReference type="EMBL" id="OQW85926.1"/>
    </source>
</evidence>
<name>A0A1W9KP32_9BURK</name>
<evidence type="ECO:0000313" key="3">
    <source>
        <dbReference type="Proteomes" id="UP000192505"/>
    </source>
</evidence>
<sequence length="638" mass="71122">MAPRYLTKSRFKLALSCPTKLYYTGKPDYANANDDNEFLAMLADGGFQVGELAKLMYPTGIEIKSKNSAEALAETALHLAQDQVILFEPAIAHGNFLVRVDVLIKRGTVLEVIEVKAKSYSGDPASLSGKRKAIAADILPYVQDVAFQKYVTQLAFPHSTVSAHLLMPDKSKHATVNGMNQLFKVRRNGRNIDVLIDDRARQPGLAETVLTCVSVDHLANEVLNNDIDISGGQGSIQQLSNLWADAYERDERLTPIIGAQCGRCEYRADPGSDKASGFHECWKLANQWRDEDFAHGTVLDIWNFRGKDKLIQAGVVKLNQVTDEDIKLTDDDFGPLTHAQRQWLQINGLPDDCLQEGYYLDRAGLAHEMQSWTYPLHLIDFETAAVALPFHTGRRPYEQVAFQFSHHVLEHDGSVRHADEFLSGTPGELPNYAFVRALREALRHDLGTVMRWSHHENSILNAIKTQLTMDASPPNDTADLIAFIDNVTKGGERAMVDLADVARKHYFHPSTKGSCSIKKVLPAVLQSSPALKATYSQPVYGAKDGIPSKNFVNMVWWQQDVNKEVLDPYKLLVAELGNDAPDEEVEGINQGGAASYAYLRLQFEDLSDPERLSIERGLLRYCELDTLAMVMILQGWLS</sequence>
<dbReference type="InterPro" id="IPR021301">
    <property type="entry name" value="DUF2779"/>
</dbReference>
<accession>A0A1W9KP32</accession>
<reference evidence="2 3" key="1">
    <citation type="submission" date="2017-01" db="EMBL/GenBank/DDBJ databases">
        <title>Novel large sulfur bacteria in the metagenomes of groundwater-fed chemosynthetic microbial mats in the Lake Huron basin.</title>
        <authorList>
            <person name="Sharrar A.M."/>
            <person name="Flood B.E."/>
            <person name="Bailey J.V."/>
            <person name="Jones D.S."/>
            <person name="Biddanda B."/>
            <person name="Ruberg S.A."/>
            <person name="Marcus D.N."/>
            <person name="Dick G.J."/>
        </authorList>
    </citation>
    <scope>NUCLEOTIDE SEQUENCE [LARGE SCALE GENOMIC DNA]</scope>
    <source>
        <strain evidence="2">A7</strain>
    </source>
</reference>
<dbReference type="Pfam" id="PF11074">
    <property type="entry name" value="DUF2779"/>
    <property type="match status" value="1"/>
</dbReference>
<proteinExistence type="predicted"/>